<evidence type="ECO:0000256" key="3">
    <source>
        <dbReference type="SAM" id="Phobius"/>
    </source>
</evidence>
<dbReference type="OrthoDB" id="899at2759"/>
<dbReference type="GO" id="GO:0005783">
    <property type="term" value="C:endoplasmic reticulum"/>
    <property type="evidence" value="ECO:0007669"/>
    <property type="project" value="TreeGrafter"/>
</dbReference>
<proteinExistence type="inferred from homology"/>
<feature type="transmembrane region" description="Helical" evidence="3">
    <location>
        <begin position="6"/>
        <end position="29"/>
    </location>
</feature>
<evidence type="ECO:0000256" key="2">
    <source>
        <dbReference type="SAM" id="MobiDB-lite"/>
    </source>
</evidence>
<dbReference type="HOGENOM" id="CLU_042860_2_0_1"/>
<evidence type="ECO:0000313" key="5">
    <source>
        <dbReference type="EMBL" id="ELU44378.1"/>
    </source>
</evidence>
<dbReference type="AlphaFoldDB" id="L8X5T1"/>
<keyword evidence="3" id="KW-0812">Transmembrane</keyword>
<protein>
    <submittedName>
        <fullName evidence="5">Cyt-b5 domain-containing protein</fullName>
    </submittedName>
</protein>
<dbReference type="GO" id="GO:0016020">
    <property type="term" value="C:membrane"/>
    <property type="evidence" value="ECO:0007669"/>
    <property type="project" value="TreeGrafter"/>
</dbReference>
<accession>L8X5T1</accession>
<keyword evidence="3" id="KW-0472">Membrane</keyword>
<evidence type="ECO:0000313" key="6">
    <source>
        <dbReference type="Proteomes" id="UP000011668"/>
    </source>
</evidence>
<comment type="similarity">
    <text evidence="1">Belongs to the cytochrome b5 family. MAPR subfamily.</text>
</comment>
<evidence type="ECO:0000256" key="1">
    <source>
        <dbReference type="ARBA" id="ARBA00038357"/>
    </source>
</evidence>
<dbReference type="STRING" id="983506.L8X5T1"/>
<dbReference type="InterPro" id="IPR050577">
    <property type="entry name" value="MAPR/NEUFC/NENF-like"/>
</dbReference>
<dbReference type="GO" id="GO:0020037">
    <property type="term" value="F:heme binding"/>
    <property type="evidence" value="ECO:0007669"/>
    <property type="project" value="UniProtKB-ARBA"/>
</dbReference>
<organism evidence="5 6">
    <name type="scientific">Thanatephorus cucumeris (strain AG1-IA)</name>
    <name type="common">Rice sheath blight fungus</name>
    <name type="synonym">Rhizoctonia solani</name>
    <dbReference type="NCBI Taxonomy" id="983506"/>
    <lineage>
        <taxon>Eukaryota</taxon>
        <taxon>Fungi</taxon>
        <taxon>Dikarya</taxon>
        <taxon>Basidiomycota</taxon>
        <taxon>Agaricomycotina</taxon>
        <taxon>Agaricomycetes</taxon>
        <taxon>Cantharellales</taxon>
        <taxon>Ceratobasidiaceae</taxon>
        <taxon>Rhizoctonia</taxon>
        <taxon>Rhizoctonia solani AG-1</taxon>
    </lineage>
</organism>
<comment type="caution">
    <text evidence="5">The sequence shown here is derived from an EMBL/GenBank/DDBJ whole genome shotgun (WGS) entry which is preliminary data.</text>
</comment>
<dbReference type="InterPro" id="IPR001199">
    <property type="entry name" value="Cyt_B5-like_heme/steroid-bd"/>
</dbReference>
<dbReference type="OMA" id="PGGSYCM"/>
<dbReference type="PANTHER" id="PTHR10281:SF115">
    <property type="entry name" value="BINDING PROTEIN, PUTATIVE (AFU_ORTHOLOGUE AFUA_4G06240)-RELATED"/>
    <property type="match status" value="1"/>
</dbReference>
<dbReference type="SMART" id="SM01117">
    <property type="entry name" value="Cyt-b5"/>
    <property type="match status" value="1"/>
</dbReference>
<dbReference type="Pfam" id="PF00173">
    <property type="entry name" value="Cyt-b5"/>
    <property type="match status" value="1"/>
</dbReference>
<dbReference type="Proteomes" id="UP000011668">
    <property type="component" value="Unassembled WGS sequence"/>
</dbReference>
<name>L8X5T1_THACA</name>
<reference evidence="5 6" key="1">
    <citation type="journal article" date="2013" name="Nat. Commun.">
        <title>The evolution and pathogenic mechanisms of the rice sheath blight pathogen.</title>
        <authorList>
            <person name="Zheng A."/>
            <person name="Lin R."/>
            <person name="Xu L."/>
            <person name="Qin P."/>
            <person name="Tang C."/>
            <person name="Ai P."/>
            <person name="Zhang D."/>
            <person name="Liu Y."/>
            <person name="Sun Z."/>
            <person name="Feng H."/>
            <person name="Wang Y."/>
            <person name="Chen Y."/>
            <person name="Liang X."/>
            <person name="Fu R."/>
            <person name="Li Q."/>
            <person name="Zhang J."/>
            <person name="Yu X."/>
            <person name="Xie Z."/>
            <person name="Ding L."/>
            <person name="Guan P."/>
            <person name="Tang J."/>
            <person name="Liang Y."/>
            <person name="Wang S."/>
            <person name="Deng Q."/>
            <person name="Li S."/>
            <person name="Zhu J."/>
            <person name="Wang L."/>
            <person name="Liu H."/>
            <person name="Li P."/>
        </authorList>
    </citation>
    <scope>NUCLEOTIDE SEQUENCE [LARGE SCALE GENOMIC DNA]</scope>
    <source>
        <strain evidence="6">AG-1 IA</strain>
    </source>
</reference>
<evidence type="ECO:0000259" key="4">
    <source>
        <dbReference type="SMART" id="SM01117"/>
    </source>
</evidence>
<dbReference type="EMBL" id="AFRT01000335">
    <property type="protein sequence ID" value="ELU44378.1"/>
    <property type="molecule type" value="Genomic_DNA"/>
</dbReference>
<dbReference type="FunFam" id="3.10.120.10:FF:000003">
    <property type="entry name" value="membrane-associated progesterone receptor component 1"/>
    <property type="match status" value="1"/>
</dbReference>
<sequence>MSPGIFANYPATSIVIAALAVAVPSYWIISRQRSSTGSSTSKHPFAIPDRQLQPPKDDPYTLAELSAYDGHDPNKPVYVQLSGTIFDVTAKRDVYGPGGSYSVFAGKDGSKGLGLSSLKAEDAVPDWSTLEGKERGVLNDWHAFFSKRYNVVGKVSDLPANVAPLQTKIEYSPQ</sequence>
<feature type="region of interest" description="Disordered" evidence="2">
    <location>
        <begin position="35"/>
        <end position="58"/>
    </location>
</feature>
<dbReference type="InterPro" id="IPR036400">
    <property type="entry name" value="Cyt_B5-like_heme/steroid_sf"/>
</dbReference>
<keyword evidence="3" id="KW-1133">Transmembrane helix</keyword>
<gene>
    <name evidence="5" type="ORF">AG1IA_01595</name>
</gene>
<dbReference type="SUPFAM" id="SSF55856">
    <property type="entry name" value="Cytochrome b5-like heme/steroid binding domain"/>
    <property type="match status" value="1"/>
</dbReference>
<dbReference type="Gene3D" id="3.10.120.10">
    <property type="entry name" value="Cytochrome b5-like heme/steroid binding domain"/>
    <property type="match status" value="1"/>
</dbReference>
<keyword evidence="6" id="KW-1185">Reference proteome</keyword>
<feature type="domain" description="Cytochrome b5 heme-binding" evidence="4">
    <location>
        <begin position="60"/>
        <end position="156"/>
    </location>
</feature>
<dbReference type="PANTHER" id="PTHR10281">
    <property type="entry name" value="MEMBRANE-ASSOCIATED PROGESTERONE RECEPTOR COMPONENT-RELATED"/>
    <property type="match status" value="1"/>
</dbReference>